<accession>H2ZJT5</accession>
<dbReference type="Ensembl" id="ENSCSAVT00000018045.1">
    <property type="protein sequence ID" value="ENSCSAVP00000017851.1"/>
    <property type="gene ID" value="ENSCSAVG00000010509.1"/>
</dbReference>
<dbReference type="InParanoid" id="H2ZJT5"/>
<evidence type="ECO:0000313" key="2">
    <source>
        <dbReference type="Proteomes" id="UP000007875"/>
    </source>
</evidence>
<dbReference type="AlphaFoldDB" id="H2ZJT5"/>
<reference evidence="1" key="2">
    <citation type="submission" date="2025-08" db="UniProtKB">
        <authorList>
            <consortium name="Ensembl"/>
        </authorList>
    </citation>
    <scope>IDENTIFICATION</scope>
</reference>
<protein>
    <submittedName>
        <fullName evidence="1">Uncharacterized protein</fullName>
    </submittedName>
</protein>
<keyword evidence="2" id="KW-1185">Reference proteome</keyword>
<dbReference type="GeneTree" id="ENSGT00390000018632"/>
<evidence type="ECO:0000313" key="1">
    <source>
        <dbReference type="Ensembl" id="ENSCSAVP00000017851.1"/>
    </source>
</evidence>
<dbReference type="Proteomes" id="UP000007875">
    <property type="component" value="Unassembled WGS sequence"/>
</dbReference>
<dbReference type="OMA" id="WNRGNIY"/>
<sequence length="216" mass="24293">MTTEIDWPLIYNGIYTATNNAFSIPYFHSCLYVKLNVPSDTVPPVINVFPNKSASWTVTSSDWLNSVASGDVTGSALIYASNNWNRGNIYIKKMPRMVLSQCDIVEDQINGDENVDNANKEQGLKLVFRDANTNTDLNGVEKLESYRRARTYEGFKEDVFKPHDSGILKMRWNPNLSSYTCIATATNSGLVRLSRVEGMISHDLEVTQQRIIAQDV</sequence>
<organism evidence="1 2">
    <name type="scientific">Ciona savignyi</name>
    <name type="common">Pacific transparent sea squirt</name>
    <dbReference type="NCBI Taxonomy" id="51511"/>
    <lineage>
        <taxon>Eukaryota</taxon>
        <taxon>Metazoa</taxon>
        <taxon>Chordata</taxon>
        <taxon>Tunicata</taxon>
        <taxon>Ascidiacea</taxon>
        <taxon>Phlebobranchia</taxon>
        <taxon>Cionidae</taxon>
        <taxon>Ciona</taxon>
    </lineage>
</organism>
<proteinExistence type="predicted"/>
<name>H2ZJT5_CIOSA</name>
<dbReference type="STRING" id="51511.ENSCSAVP00000017851"/>
<reference evidence="1" key="3">
    <citation type="submission" date="2025-09" db="UniProtKB">
        <authorList>
            <consortium name="Ensembl"/>
        </authorList>
    </citation>
    <scope>IDENTIFICATION</scope>
</reference>
<reference evidence="2" key="1">
    <citation type="submission" date="2003-08" db="EMBL/GenBank/DDBJ databases">
        <authorList>
            <person name="Birren B."/>
            <person name="Nusbaum C."/>
            <person name="Abebe A."/>
            <person name="Abouelleil A."/>
            <person name="Adekoya E."/>
            <person name="Ait-zahra M."/>
            <person name="Allen N."/>
            <person name="Allen T."/>
            <person name="An P."/>
            <person name="Anderson M."/>
            <person name="Anderson S."/>
            <person name="Arachchi H."/>
            <person name="Armbruster J."/>
            <person name="Bachantsang P."/>
            <person name="Baldwin J."/>
            <person name="Barry A."/>
            <person name="Bayul T."/>
            <person name="Blitshsteyn B."/>
            <person name="Bloom T."/>
            <person name="Blye J."/>
            <person name="Boguslavskiy L."/>
            <person name="Borowsky M."/>
            <person name="Boukhgalter B."/>
            <person name="Brunache A."/>
            <person name="Butler J."/>
            <person name="Calixte N."/>
            <person name="Calvo S."/>
            <person name="Camarata J."/>
            <person name="Campo K."/>
            <person name="Chang J."/>
            <person name="Cheshatsang Y."/>
            <person name="Citroen M."/>
            <person name="Collymore A."/>
            <person name="Considine T."/>
            <person name="Cook A."/>
            <person name="Cooke P."/>
            <person name="Corum B."/>
            <person name="Cuomo C."/>
            <person name="David R."/>
            <person name="Dawoe T."/>
            <person name="Degray S."/>
            <person name="Dodge S."/>
            <person name="Dooley K."/>
            <person name="Dorje P."/>
            <person name="Dorjee K."/>
            <person name="Dorris L."/>
            <person name="Duffey N."/>
            <person name="Dupes A."/>
            <person name="Elkins T."/>
            <person name="Engels R."/>
            <person name="Erickson J."/>
            <person name="Farina A."/>
            <person name="Faro S."/>
            <person name="Ferreira P."/>
            <person name="Fischer H."/>
            <person name="Fitzgerald M."/>
            <person name="Foley K."/>
            <person name="Gage D."/>
            <person name="Galagan J."/>
            <person name="Gearin G."/>
            <person name="Gnerre S."/>
            <person name="Gnirke A."/>
            <person name="Goyette A."/>
            <person name="Graham J."/>
            <person name="Grandbois E."/>
            <person name="Gyaltsen K."/>
            <person name="Hafez N."/>
            <person name="Hagopian D."/>
            <person name="Hagos B."/>
            <person name="Hall J."/>
            <person name="Hatcher B."/>
            <person name="Heller A."/>
            <person name="Higgins H."/>
            <person name="Honan T."/>
            <person name="Horn A."/>
            <person name="Houde N."/>
            <person name="Hughes L."/>
            <person name="Hulme W."/>
            <person name="Husby E."/>
            <person name="Iliev I."/>
            <person name="Jaffe D."/>
            <person name="Jones C."/>
            <person name="Kamal M."/>
            <person name="Kamat A."/>
            <person name="Kamvysselis M."/>
            <person name="Karlsson E."/>
            <person name="Kells C."/>
            <person name="Kieu A."/>
            <person name="Kisner P."/>
            <person name="Kodira C."/>
            <person name="Kulbokas E."/>
            <person name="Labutti K."/>
            <person name="Lama D."/>
            <person name="Landers T."/>
            <person name="Leger J."/>
            <person name="Levine S."/>
            <person name="Lewis D."/>
            <person name="Lewis T."/>
            <person name="Lindblad-toh K."/>
            <person name="Liu X."/>
            <person name="Lokyitsang T."/>
            <person name="Lokyitsang Y."/>
            <person name="Lucien O."/>
            <person name="Lui A."/>
            <person name="Ma L.J."/>
            <person name="Mabbitt R."/>
            <person name="Macdonald J."/>
            <person name="Maclean C."/>
            <person name="Major J."/>
            <person name="Manning J."/>
            <person name="Marabella R."/>
            <person name="Maru K."/>
            <person name="Matthews C."/>
            <person name="Mauceli E."/>
            <person name="Mccarthy M."/>
            <person name="Mcdonough S."/>
            <person name="Mcghee T."/>
            <person name="Meldrim J."/>
            <person name="Meneus L."/>
            <person name="Mesirov J."/>
            <person name="Mihalev A."/>
            <person name="Mihova T."/>
            <person name="Mikkelsen T."/>
            <person name="Mlenga V."/>
            <person name="Moru K."/>
            <person name="Mozes J."/>
            <person name="Mulrain L."/>
            <person name="Munson G."/>
            <person name="Naylor J."/>
            <person name="Newes C."/>
            <person name="Nguyen C."/>
            <person name="Nguyen N."/>
            <person name="Nguyen T."/>
            <person name="Nicol R."/>
            <person name="Nielsen C."/>
            <person name="Nizzari M."/>
            <person name="Norbu C."/>
            <person name="Norbu N."/>
            <person name="O'donnell P."/>
            <person name="Okoawo O."/>
            <person name="O'leary S."/>
            <person name="Omotosho B."/>
            <person name="O'neill K."/>
            <person name="Osman S."/>
            <person name="Parker S."/>
            <person name="Perrin D."/>
            <person name="Phunkhang P."/>
            <person name="Piqani B."/>
            <person name="Purcell S."/>
            <person name="Rachupka T."/>
            <person name="Ramasamy U."/>
            <person name="Rameau R."/>
            <person name="Ray V."/>
            <person name="Raymond C."/>
            <person name="Retta R."/>
            <person name="Richardson S."/>
            <person name="Rise C."/>
            <person name="Rodriguez J."/>
            <person name="Rogers J."/>
            <person name="Rogov P."/>
            <person name="Rutman M."/>
            <person name="Schupbach R."/>
            <person name="Seaman C."/>
            <person name="Settipalli S."/>
            <person name="Sharpe T."/>
            <person name="Sheridan J."/>
            <person name="Sherpa N."/>
            <person name="Shi J."/>
            <person name="Smirnov S."/>
            <person name="Smith C."/>
            <person name="Sougnez C."/>
            <person name="Spencer B."/>
            <person name="Stalker J."/>
            <person name="Stange-thomann N."/>
            <person name="Stavropoulos S."/>
            <person name="Stetson K."/>
            <person name="Stone C."/>
            <person name="Stone S."/>
            <person name="Stubbs M."/>
            <person name="Talamas J."/>
            <person name="Tchuinga P."/>
            <person name="Tenzing P."/>
            <person name="Tesfaye S."/>
            <person name="Theodore J."/>
            <person name="Thoulutsang Y."/>
            <person name="Topham K."/>
            <person name="Towey S."/>
            <person name="Tsamla T."/>
            <person name="Tsomo N."/>
            <person name="Vallee D."/>
            <person name="Vassiliev H."/>
            <person name="Venkataraman V."/>
            <person name="Vinson J."/>
            <person name="Vo A."/>
            <person name="Wade C."/>
            <person name="Wang S."/>
            <person name="Wangchuk T."/>
            <person name="Wangdi T."/>
            <person name="Whittaker C."/>
            <person name="Wilkinson J."/>
            <person name="Wu Y."/>
            <person name="Wyman D."/>
            <person name="Yadav S."/>
            <person name="Yang S."/>
            <person name="Yang X."/>
            <person name="Yeager S."/>
            <person name="Yee E."/>
            <person name="Young G."/>
            <person name="Zainoun J."/>
            <person name="Zembeck L."/>
            <person name="Zimmer A."/>
            <person name="Zody M."/>
            <person name="Lander E."/>
        </authorList>
    </citation>
    <scope>NUCLEOTIDE SEQUENCE [LARGE SCALE GENOMIC DNA]</scope>
</reference>
<dbReference type="HOGENOM" id="CLU_1293961_0_0_1"/>